<dbReference type="AlphaFoldDB" id="W6QDE9"/>
<dbReference type="Proteomes" id="UP000030686">
    <property type="component" value="Unassembled WGS sequence"/>
</dbReference>
<protein>
    <submittedName>
        <fullName evidence="1">Genomic scaffold, ProqFM164S03</fullName>
    </submittedName>
</protein>
<reference evidence="1" key="1">
    <citation type="journal article" date="2014" name="Nat. Commun.">
        <title>Multiple recent horizontal transfers of a large genomic region in cheese making fungi.</title>
        <authorList>
            <person name="Cheeseman K."/>
            <person name="Ropars J."/>
            <person name="Renault P."/>
            <person name="Dupont J."/>
            <person name="Gouzy J."/>
            <person name="Branca A."/>
            <person name="Abraham A.L."/>
            <person name="Ceppi M."/>
            <person name="Conseiller E."/>
            <person name="Debuchy R."/>
            <person name="Malagnac F."/>
            <person name="Goarin A."/>
            <person name="Silar P."/>
            <person name="Lacoste S."/>
            <person name="Sallet E."/>
            <person name="Bensimon A."/>
            <person name="Giraud T."/>
            <person name="Brygoo Y."/>
        </authorList>
    </citation>
    <scope>NUCLEOTIDE SEQUENCE [LARGE SCALE GENOMIC DNA]</scope>
    <source>
        <strain evidence="1">FM164</strain>
    </source>
</reference>
<dbReference type="EMBL" id="HG792017">
    <property type="protein sequence ID" value="CDM34091.1"/>
    <property type="molecule type" value="Genomic_DNA"/>
</dbReference>
<dbReference type="OrthoDB" id="4305680at2759"/>
<dbReference type="STRING" id="1365484.W6QDE9"/>
<proteinExistence type="predicted"/>
<evidence type="ECO:0000313" key="1">
    <source>
        <dbReference type="EMBL" id="CDM34091.1"/>
    </source>
</evidence>
<gene>
    <name evidence="1" type="ORF">PROQFM164_S03g000815</name>
</gene>
<keyword evidence="2" id="KW-1185">Reference proteome</keyword>
<name>W6QDE9_PENRF</name>
<organism evidence="1 2">
    <name type="scientific">Penicillium roqueforti (strain FM164)</name>
    <dbReference type="NCBI Taxonomy" id="1365484"/>
    <lineage>
        <taxon>Eukaryota</taxon>
        <taxon>Fungi</taxon>
        <taxon>Dikarya</taxon>
        <taxon>Ascomycota</taxon>
        <taxon>Pezizomycotina</taxon>
        <taxon>Eurotiomycetes</taxon>
        <taxon>Eurotiomycetidae</taxon>
        <taxon>Eurotiales</taxon>
        <taxon>Aspergillaceae</taxon>
        <taxon>Penicillium</taxon>
    </lineage>
</organism>
<evidence type="ECO:0000313" key="2">
    <source>
        <dbReference type="Proteomes" id="UP000030686"/>
    </source>
</evidence>
<accession>W6QDE9</accession>
<sequence>MAKRATNPEALVDPIPEIAIQVYSTVHLDLDAEHEYTALCRYLSSRIHDYPQLSFEIYGPQPDVFTCVEHQRREILHRKNNFPGEGLFPGIAKVAPNEDRLLQGFLLVITSYSFRASGQPDYEAESGPPFDPSTIPDGCVVYSEREELVVRKCRTMRHNLRTISSLARLSHCNIGDYEFDYGLDEDEGDPSLAYQPPAPEVIELLHRKANSLRHGDFNLQSPSEGSVVITSHPTTTVPEPALRYIIHIAFPHQ</sequence>